<feature type="compositionally biased region" description="Basic and acidic residues" evidence="2">
    <location>
        <begin position="88"/>
        <end position="101"/>
    </location>
</feature>
<feature type="compositionally biased region" description="Basic and acidic residues" evidence="2">
    <location>
        <begin position="646"/>
        <end position="655"/>
    </location>
</feature>
<evidence type="ECO:0000259" key="4">
    <source>
        <dbReference type="PROSITE" id="PS50158"/>
    </source>
</evidence>
<dbReference type="PANTHER" id="PTHR31286:SF178">
    <property type="entry name" value="DUF4283 DOMAIN-CONTAINING PROTEIN"/>
    <property type="match status" value="1"/>
</dbReference>
<feature type="transmembrane region" description="Helical" evidence="3">
    <location>
        <begin position="12"/>
        <end position="34"/>
    </location>
</feature>
<feature type="compositionally biased region" description="Basic and acidic residues" evidence="2">
    <location>
        <begin position="890"/>
        <end position="910"/>
    </location>
</feature>
<feature type="region of interest" description="Disordered" evidence="2">
    <location>
        <begin position="693"/>
        <end position="793"/>
    </location>
</feature>
<keyword evidence="3" id="KW-1133">Transmembrane helix</keyword>
<evidence type="ECO:0000313" key="5">
    <source>
        <dbReference type="EMBL" id="CAL1353321.1"/>
    </source>
</evidence>
<dbReference type="Pfam" id="PF14392">
    <property type="entry name" value="zf-CCHC_4"/>
    <property type="match status" value="1"/>
</dbReference>
<keyword evidence="1" id="KW-0863">Zinc-finger</keyword>
<dbReference type="InterPro" id="IPR025836">
    <property type="entry name" value="Zn_knuckle_CX2CX4HX4C"/>
</dbReference>
<keyword evidence="3" id="KW-0472">Membrane</keyword>
<name>A0AAV2CAX1_9ROSI</name>
<dbReference type="InterPro" id="IPR025558">
    <property type="entry name" value="DUF4283"/>
</dbReference>
<accession>A0AAV2CAX1</accession>
<organism evidence="5 6">
    <name type="scientific">Linum trigynum</name>
    <dbReference type="NCBI Taxonomy" id="586398"/>
    <lineage>
        <taxon>Eukaryota</taxon>
        <taxon>Viridiplantae</taxon>
        <taxon>Streptophyta</taxon>
        <taxon>Embryophyta</taxon>
        <taxon>Tracheophyta</taxon>
        <taxon>Spermatophyta</taxon>
        <taxon>Magnoliopsida</taxon>
        <taxon>eudicotyledons</taxon>
        <taxon>Gunneridae</taxon>
        <taxon>Pentapetalae</taxon>
        <taxon>rosids</taxon>
        <taxon>fabids</taxon>
        <taxon>Malpighiales</taxon>
        <taxon>Linaceae</taxon>
        <taxon>Linum</taxon>
    </lineage>
</organism>
<dbReference type="PANTHER" id="PTHR31286">
    <property type="entry name" value="GLYCINE-RICH CELL WALL STRUCTURAL PROTEIN 1.8-LIKE"/>
    <property type="match status" value="1"/>
</dbReference>
<protein>
    <recommendedName>
        <fullName evidence="4">CCHC-type domain-containing protein</fullName>
    </recommendedName>
</protein>
<sequence length="929" mass="103800">MLNALSSLLWKTVGVIGATAPIAIALSLITSIWFSKDESMEGLKMLVRWEKWLWEGVVNRQYAGPRMRTAAKQRSPEDARGGEVLMAEDSHGRDSDPRQESRDRKWYPLSIIASIWFSQDEAMEGWATLNRWVKWLWKGLLYRQNDGPMLRTAAKQRWLEDARGGEFLMTEGRHGRDSDPRQEARDRRWCPWITYVSVMCRKNLQDWRTTIRPDGVWGQIDDQSVNPVIGDDDRTLELTWSGWRKIRSIQFVRDIDNIELFNFEIRRKIYLNRMPLGDWDEKQGRSLCVSGTKLNPLVILLDPTRFPNWVRTLGASINLAELFSSLFVQKKYKGWLVNCLQRARVGREINLSLKLRMGDTKQKRNNEQLGQGAMADACICQDQVVEFSTEDVAVSMQRAKMSLLGRLFIENRPSLSVIHKIVTNAWECRKKVQVLEAEMGLLQFLFDDAEDMEWVLKRTPWPVKDRVLHLQRWAPVTEEVFESLGFAPFGVQMWGIPSHCRTIAFGRRVAEMKLGEVIDVGLFGVKGESDQFVKARVKINVLEPLRSQVWASNEVAGKFWVTFAYEFLPLFCFHCGRLGHMERNCVYPAPIGEERYSQEMATTEVGFRLNEETLKAAQFSAPLLPQSVWVNPKTKGHQAANTAAARGEKRKAEEKGVWRDTVLAIPAGGEQATKGAQGKMLAAGARDAIRTGGSAAPLKAGRGSQGEEAGHRPKSVRQNKAAPSVGRGKNPLSNGGRAPMAAKEQGEVAKGGEKGKLRKEEGADEGRDTQGKLQKGDRDLVGKPSSGLSGASLGKDVGFGPNCSGPAKVAGCGEEVMIDNKATGEANANRNGDRSEAGMEKQDVGEKPVVLEVAAEVANEYGSNLPKLAEVFRMAIAEDELDDRKRAADMVEDLPRDPTPTKKICAEKSSAKPVETVEVASPKWPQSIK</sequence>
<feature type="region of interest" description="Disordered" evidence="2">
    <location>
        <begin position="634"/>
        <end position="655"/>
    </location>
</feature>
<feature type="compositionally biased region" description="Basic and acidic residues" evidence="2">
    <location>
        <begin position="744"/>
        <end position="781"/>
    </location>
</feature>
<keyword evidence="1" id="KW-0479">Metal-binding</keyword>
<dbReference type="Proteomes" id="UP001497516">
    <property type="component" value="Chromosome 1"/>
</dbReference>
<feature type="region of interest" description="Disordered" evidence="2">
    <location>
        <begin position="823"/>
        <end position="845"/>
    </location>
</feature>
<dbReference type="PROSITE" id="PS50158">
    <property type="entry name" value="ZF_CCHC"/>
    <property type="match status" value="1"/>
</dbReference>
<evidence type="ECO:0000256" key="3">
    <source>
        <dbReference type="SAM" id="Phobius"/>
    </source>
</evidence>
<dbReference type="InterPro" id="IPR040256">
    <property type="entry name" value="At4g02000-like"/>
</dbReference>
<gene>
    <name evidence="5" type="ORF">LTRI10_LOCUS1227</name>
</gene>
<feature type="compositionally biased region" description="Basic and acidic residues" evidence="2">
    <location>
        <begin position="831"/>
        <end position="845"/>
    </location>
</feature>
<dbReference type="AlphaFoldDB" id="A0AAV2CAX1"/>
<feature type="region of interest" description="Disordered" evidence="2">
    <location>
        <begin position="68"/>
        <end position="101"/>
    </location>
</feature>
<feature type="domain" description="CCHC-type" evidence="4">
    <location>
        <begin position="572"/>
        <end position="585"/>
    </location>
</feature>
<evidence type="ECO:0000256" key="1">
    <source>
        <dbReference type="PROSITE-ProRule" id="PRU00047"/>
    </source>
</evidence>
<proteinExistence type="predicted"/>
<dbReference type="EMBL" id="OZ034813">
    <property type="protein sequence ID" value="CAL1353321.1"/>
    <property type="molecule type" value="Genomic_DNA"/>
</dbReference>
<evidence type="ECO:0000256" key="2">
    <source>
        <dbReference type="SAM" id="MobiDB-lite"/>
    </source>
</evidence>
<reference evidence="5 6" key="1">
    <citation type="submission" date="2024-04" db="EMBL/GenBank/DDBJ databases">
        <authorList>
            <person name="Fracassetti M."/>
        </authorList>
    </citation>
    <scope>NUCLEOTIDE SEQUENCE [LARGE SCALE GENOMIC DNA]</scope>
</reference>
<evidence type="ECO:0000313" key="6">
    <source>
        <dbReference type="Proteomes" id="UP001497516"/>
    </source>
</evidence>
<dbReference type="GO" id="GO:0003676">
    <property type="term" value="F:nucleic acid binding"/>
    <property type="evidence" value="ECO:0007669"/>
    <property type="project" value="InterPro"/>
</dbReference>
<keyword evidence="6" id="KW-1185">Reference proteome</keyword>
<dbReference type="GO" id="GO:0008270">
    <property type="term" value="F:zinc ion binding"/>
    <property type="evidence" value="ECO:0007669"/>
    <property type="project" value="UniProtKB-KW"/>
</dbReference>
<dbReference type="InterPro" id="IPR001878">
    <property type="entry name" value="Znf_CCHC"/>
</dbReference>
<dbReference type="Pfam" id="PF14111">
    <property type="entry name" value="DUF4283"/>
    <property type="match status" value="1"/>
</dbReference>
<feature type="region of interest" description="Disordered" evidence="2">
    <location>
        <begin position="890"/>
        <end position="929"/>
    </location>
</feature>
<keyword evidence="1" id="KW-0862">Zinc</keyword>
<keyword evidence="3" id="KW-0812">Transmembrane</keyword>